<dbReference type="Proteomes" id="UP001642360">
    <property type="component" value="Unassembled WGS sequence"/>
</dbReference>
<dbReference type="EMBL" id="CAUOFW020007636">
    <property type="protein sequence ID" value="CAK9180066.1"/>
    <property type="molecule type" value="Genomic_DNA"/>
</dbReference>
<dbReference type="InterPro" id="IPR001005">
    <property type="entry name" value="SANT/Myb"/>
</dbReference>
<keyword evidence="4" id="KW-0539">Nucleus</keyword>
<comment type="subcellular location">
    <subcellularLocation>
        <location evidence="1">Nucleus</location>
    </subcellularLocation>
</comment>
<name>A0ABC8UGE8_9AQUA</name>
<dbReference type="Gene3D" id="1.10.10.60">
    <property type="entry name" value="Homeodomain-like"/>
    <property type="match status" value="1"/>
</dbReference>
<dbReference type="CDD" id="cd00167">
    <property type="entry name" value="SANT"/>
    <property type="match status" value="1"/>
</dbReference>
<organism evidence="8 9">
    <name type="scientific">Ilex paraguariensis</name>
    <name type="common">yerba mate</name>
    <dbReference type="NCBI Taxonomy" id="185542"/>
    <lineage>
        <taxon>Eukaryota</taxon>
        <taxon>Viridiplantae</taxon>
        <taxon>Streptophyta</taxon>
        <taxon>Embryophyta</taxon>
        <taxon>Tracheophyta</taxon>
        <taxon>Spermatophyta</taxon>
        <taxon>Magnoliopsida</taxon>
        <taxon>eudicotyledons</taxon>
        <taxon>Gunneridae</taxon>
        <taxon>Pentapetalae</taxon>
        <taxon>asterids</taxon>
        <taxon>campanulids</taxon>
        <taxon>Aquifoliales</taxon>
        <taxon>Aquifoliaceae</taxon>
        <taxon>Ilex</taxon>
    </lineage>
</organism>
<evidence type="ECO:0000313" key="8">
    <source>
        <dbReference type="EMBL" id="CAK9180066.1"/>
    </source>
</evidence>
<reference evidence="8 9" key="1">
    <citation type="submission" date="2024-02" db="EMBL/GenBank/DDBJ databases">
        <authorList>
            <person name="Vignale AGUSTIN F."/>
            <person name="Sosa J E."/>
            <person name="Modenutti C."/>
        </authorList>
    </citation>
    <scope>NUCLEOTIDE SEQUENCE [LARGE SCALE GENOMIC DNA]</scope>
</reference>
<dbReference type="PANTHER" id="PTHR47994">
    <property type="entry name" value="F14D16.11-RELATED"/>
    <property type="match status" value="1"/>
</dbReference>
<proteinExistence type="predicted"/>
<dbReference type="PROSITE" id="PS50090">
    <property type="entry name" value="MYB_LIKE"/>
    <property type="match status" value="1"/>
</dbReference>
<feature type="region of interest" description="Disordered" evidence="5">
    <location>
        <begin position="38"/>
        <end position="58"/>
    </location>
</feature>
<gene>
    <name evidence="8" type="ORF">ILEXP_LOCUS50020</name>
</gene>
<dbReference type="Pfam" id="PF00249">
    <property type="entry name" value="Myb_DNA-binding"/>
    <property type="match status" value="1"/>
</dbReference>
<evidence type="ECO:0000259" key="7">
    <source>
        <dbReference type="PROSITE" id="PS51294"/>
    </source>
</evidence>
<dbReference type="SUPFAM" id="SSF46689">
    <property type="entry name" value="Homeodomain-like"/>
    <property type="match status" value="1"/>
</dbReference>
<evidence type="ECO:0000259" key="6">
    <source>
        <dbReference type="PROSITE" id="PS50090"/>
    </source>
</evidence>
<evidence type="ECO:0000256" key="5">
    <source>
        <dbReference type="SAM" id="MobiDB-lite"/>
    </source>
</evidence>
<accession>A0ABC8UGE8</accession>
<evidence type="ECO:0000256" key="1">
    <source>
        <dbReference type="ARBA" id="ARBA00004123"/>
    </source>
</evidence>
<evidence type="ECO:0000256" key="3">
    <source>
        <dbReference type="ARBA" id="ARBA00023125"/>
    </source>
</evidence>
<dbReference type="AlphaFoldDB" id="A0ABC8UGE8"/>
<comment type="caution">
    <text evidence="8">The sequence shown here is derived from an EMBL/GenBank/DDBJ whole genome shotgun (WGS) entry which is preliminary data.</text>
</comment>
<feature type="domain" description="Myb-like" evidence="6">
    <location>
        <begin position="1"/>
        <end position="27"/>
    </location>
</feature>
<feature type="domain" description="HTH myb-type" evidence="7">
    <location>
        <begin position="1"/>
        <end position="31"/>
    </location>
</feature>
<dbReference type="GO" id="GO:0005634">
    <property type="term" value="C:nucleus"/>
    <property type="evidence" value="ECO:0007669"/>
    <property type="project" value="UniProtKB-SubCell"/>
</dbReference>
<keyword evidence="3" id="KW-0238">DNA-binding</keyword>
<sequence>MQRWAAIASQLPGRTDNEIKNLWNTHLKKRLLCMGIDPHTHEPSSNSNGPLNRLPASPSTRHMAQWESARLEAEARLSRESSFLASPSAGRIDTDYFLRIWNSEIGESFRKIKNDKTACQSPASQLSSSTKYGSVSGTTTEMGLIVAGSSAAGSNQNEDTECKSSKLCTEDVTGGSDSSISNELDLEDSSESALQLLLDFPGNNDMSFLEEHTVDYAMYHAISTESSLNCSI</sequence>
<keyword evidence="9" id="KW-1185">Reference proteome</keyword>
<dbReference type="PANTHER" id="PTHR47994:SF5">
    <property type="entry name" value="F14D16.11-RELATED"/>
    <property type="match status" value="1"/>
</dbReference>
<keyword evidence="2" id="KW-0677">Repeat</keyword>
<dbReference type="InterPro" id="IPR017930">
    <property type="entry name" value="Myb_dom"/>
</dbReference>
<evidence type="ECO:0000256" key="4">
    <source>
        <dbReference type="ARBA" id="ARBA00023242"/>
    </source>
</evidence>
<evidence type="ECO:0000256" key="2">
    <source>
        <dbReference type="ARBA" id="ARBA00022737"/>
    </source>
</evidence>
<evidence type="ECO:0000313" key="9">
    <source>
        <dbReference type="Proteomes" id="UP001642360"/>
    </source>
</evidence>
<protein>
    <submittedName>
        <fullName evidence="8">Uncharacterized protein</fullName>
    </submittedName>
</protein>
<dbReference type="InterPro" id="IPR009057">
    <property type="entry name" value="Homeodomain-like_sf"/>
</dbReference>
<dbReference type="InterPro" id="IPR015495">
    <property type="entry name" value="Myb_TF_plants"/>
</dbReference>
<dbReference type="PROSITE" id="PS51294">
    <property type="entry name" value="HTH_MYB"/>
    <property type="match status" value="1"/>
</dbReference>
<dbReference type="GO" id="GO:0003677">
    <property type="term" value="F:DNA binding"/>
    <property type="evidence" value="ECO:0007669"/>
    <property type="project" value="UniProtKB-KW"/>
</dbReference>